<dbReference type="KEGG" id="fmr:Fuma_02776"/>
<dbReference type="GO" id="GO:0004252">
    <property type="term" value="F:serine-type endopeptidase activity"/>
    <property type="evidence" value="ECO:0007669"/>
    <property type="project" value="InterPro"/>
</dbReference>
<dbReference type="InterPro" id="IPR036034">
    <property type="entry name" value="PDZ_sf"/>
</dbReference>
<feature type="domain" description="PDZ" evidence="5">
    <location>
        <begin position="222"/>
        <end position="323"/>
    </location>
</feature>
<name>A0A1P8WGJ6_9PLAN</name>
<evidence type="ECO:0000256" key="3">
    <source>
        <dbReference type="SAM" id="MobiDB-lite"/>
    </source>
</evidence>
<dbReference type="SMART" id="SM00228">
    <property type="entry name" value="PDZ"/>
    <property type="match status" value="2"/>
</dbReference>
<reference evidence="6 7" key="1">
    <citation type="journal article" date="2016" name="Front. Microbiol.">
        <title>Fuerstia marisgermanicae gen. nov., sp. nov., an Unusual Member of the Phylum Planctomycetes from the German Wadden Sea.</title>
        <authorList>
            <person name="Kohn T."/>
            <person name="Heuer A."/>
            <person name="Jogler M."/>
            <person name="Vollmers J."/>
            <person name="Boedeker C."/>
            <person name="Bunk B."/>
            <person name="Rast P."/>
            <person name="Borchert D."/>
            <person name="Glockner I."/>
            <person name="Freese H.M."/>
            <person name="Klenk H.P."/>
            <person name="Overmann J."/>
            <person name="Kaster A.K."/>
            <person name="Rohde M."/>
            <person name="Wiegand S."/>
            <person name="Jogler C."/>
        </authorList>
    </citation>
    <scope>NUCLEOTIDE SEQUENCE [LARGE SCALE GENOMIC DNA]</scope>
    <source>
        <strain evidence="6 7">NH11</strain>
    </source>
</reference>
<proteinExistence type="predicted"/>
<feature type="chain" id="PRO_5012342900" evidence="4">
    <location>
        <begin position="28"/>
        <end position="475"/>
    </location>
</feature>
<dbReference type="PRINTS" id="PR00834">
    <property type="entry name" value="PROTEASES2C"/>
</dbReference>
<feature type="domain" description="PDZ" evidence="5">
    <location>
        <begin position="376"/>
        <end position="466"/>
    </location>
</feature>
<dbReference type="InterPro" id="IPR051201">
    <property type="entry name" value="Chloro_Bact_Ser_Proteases"/>
</dbReference>
<dbReference type="PANTHER" id="PTHR43343:SF3">
    <property type="entry name" value="PROTEASE DO-LIKE 8, CHLOROPLASTIC"/>
    <property type="match status" value="1"/>
</dbReference>
<keyword evidence="4" id="KW-0732">Signal</keyword>
<dbReference type="RefSeq" id="WP_083732044.1">
    <property type="nucleotide sequence ID" value="NZ_CP017641.1"/>
</dbReference>
<dbReference type="InterPro" id="IPR001478">
    <property type="entry name" value="PDZ"/>
</dbReference>
<dbReference type="InterPro" id="IPR001940">
    <property type="entry name" value="Peptidase_S1C"/>
</dbReference>
<dbReference type="STRING" id="1891926.Fuma_02776"/>
<dbReference type="Proteomes" id="UP000187735">
    <property type="component" value="Chromosome"/>
</dbReference>
<dbReference type="AlphaFoldDB" id="A0A1P8WGJ6"/>
<evidence type="ECO:0000256" key="4">
    <source>
        <dbReference type="SAM" id="SignalP"/>
    </source>
</evidence>
<gene>
    <name evidence="6" type="primary">hhoA_1</name>
    <name evidence="6" type="ORF">Fuma_02776</name>
</gene>
<accession>A0A1P8WGJ6</accession>
<feature type="region of interest" description="Disordered" evidence="3">
    <location>
        <begin position="339"/>
        <end position="370"/>
    </location>
</feature>
<evidence type="ECO:0000313" key="7">
    <source>
        <dbReference type="Proteomes" id="UP000187735"/>
    </source>
</evidence>
<dbReference type="Gene3D" id="2.40.10.120">
    <property type="match status" value="1"/>
</dbReference>
<dbReference type="SUPFAM" id="SSF50156">
    <property type="entry name" value="PDZ domain-like"/>
    <property type="match status" value="2"/>
</dbReference>
<dbReference type="Gene3D" id="2.30.42.10">
    <property type="match status" value="2"/>
</dbReference>
<dbReference type="GO" id="GO:0006508">
    <property type="term" value="P:proteolysis"/>
    <property type="evidence" value="ECO:0007669"/>
    <property type="project" value="UniProtKB-KW"/>
</dbReference>
<feature type="signal peptide" evidence="4">
    <location>
        <begin position="1"/>
        <end position="27"/>
    </location>
</feature>
<evidence type="ECO:0000259" key="5">
    <source>
        <dbReference type="SMART" id="SM00228"/>
    </source>
</evidence>
<keyword evidence="7" id="KW-1185">Reference proteome</keyword>
<dbReference type="OrthoDB" id="248175at2"/>
<dbReference type="EMBL" id="CP017641">
    <property type="protein sequence ID" value="APZ93160.1"/>
    <property type="molecule type" value="Genomic_DNA"/>
</dbReference>
<dbReference type="InterPro" id="IPR009003">
    <property type="entry name" value="Peptidase_S1_PA"/>
</dbReference>
<evidence type="ECO:0000256" key="1">
    <source>
        <dbReference type="ARBA" id="ARBA00022670"/>
    </source>
</evidence>
<dbReference type="Pfam" id="PF13180">
    <property type="entry name" value="PDZ_2"/>
    <property type="match status" value="1"/>
</dbReference>
<evidence type="ECO:0000256" key="2">
    <source>
        <dbReference type="ARBA" id="ARBA00022801"/>
    </source>
</evidence>
<dbReference type="SUPFAM" id="SSF50494">
    <property type="entry name" value="Trypsin-like serine proteases"/>
    <property type="match status" value="1"/>
</dbReference>
<organism evidence="6 7">
    <name type="scientific">Fuerstiella marisgermanici</name>
    <dbReference type="NCBI Taxonomy" id="1891926"/>
    <lineage>
        <taxon>Bacteria</taxon>
        <taxon>Pseudomonadati</taxon>
        <taxon>Planctomycetota</taxon>
        <taxon>Planctomycetia</taxon>
        <taxon>Planctomycetales</taxon>
        <taxon>Planctomycetaceae</taxon>
        <taxon>Fuerstiella</taxon>
    </lineage>
</organism>
<keyword evidence="1 6" id="KW-0645">Protease</keyword>
<dbReference type="PANTHER" id="PTHR43343">
    <property type="entry name" value="PEPTIDASE S12"/>
    <property type="match status" value="1"/>
</dbReference>
<protein>
    <submittedName>
        <fullName evidence="6">Serine protease HhoA</fullName>
    </submittedName>
</protein>
<dbReference type="Pfam" id="PF13365">
    <property type="entry name" value="Trypsin_2"/>
    <property type="match status" value="1"/>
</dbReference>
<evidence type="ECO:0000313" key="6">
    <source>
        <dbReference type="EMBL" id="APZ93160.1"/>
    </source>
</evidence>
<sequence precursor="true">MYPNRQRLGAFLLICFIHSLTVSAVNASDDARQTPLVKAVQKCQESVVNIHTEKNSKEDTESRFFTPKPRRVTGMGTGIVVDERGYIVTNYHVIHDVDQITVTLRNGDLLDASPVSFDRKQDLAIIRVKSPKPLPVMDMGVSSDVMLAEQVFAIGNAFGYEHTVTDGIVSAIGRDVEVDETQSYENLLQTSAAINPGNSGGPLLNLNGEVIGINVAIRAGAQRIGFAIPIDDARRTVARLLSTERLNGLSHGVFATDVQVNNEKRLVIDTVTPGSAAAICGLQKGDTVTTVRGINIADNADWERSLLDIPVGRKLDVELLRDGQPVSLTFTVGGGTNSRNVASNSNSSTAVKTVSTARPANTSTARTTSARQKTRQLLGLQLALLTPNETAALVSTYIGGVKYSGGMKIVGVDRGSKAERHGIRKGDLLLGLDRFETLNDRNLTYILQDSRLAKMKTLEFQIFRDGKALEGQIDL</sequence>
<keyword evidence="2" id="KW-0378">Hydrolase</keyword>